<sequence length="245" mass="26904">MNRPGSRSPSAGFTLIEVMLSILLLGVLLAAAFGGIRSAVKGMDVGEALIDRTNRLRVAQEFIRHQLSRALPLPFGQESGTGSNFLFQGEHDFMRFVAPMPGYLSNGGSYVQTLELKSTRGGKQLLFTHAMLNGFDLKKLSKEDAEPVILMDQVDSGRFQYRKLDDQGELEDWSDDWDDPSVTPVTVRIQLKMKPQALVGWPDMEIPLVLDVGAARQSGQIRFDDPPPPPPTPAEAQSAGVKPSR</sequence>
<gene>
    <name evidence="3" type="ORF">SAMN05216289_10672</name>
</gene>
<evidence type="ECO:0000313" key="4">
    <source>
        <dbReference type="Proteomes" id="UP000198575"/>
    </source>
</evidence>
<dbReference type="OrthoDB" id="5801210at2"/>
<name>A0A1I4WU31_9GAMM</name>
<dbReference type="InterPro" id="IPR045584">
    <property type="entry name" value="Pilin-like"/>
</dbReference>
<accession>A0A1I4WU31</accession>
<dbReference type="PROSITE" id="PS00409">
    <property type="entry name" value="PROKAR_NTER_METHYL"/>
    <property type="match status" value="1"/>
</dbReference>
<dbReference type="SUPFAM" id="SSF54523">
    <property type="entry name" value="Pili subunits"/>
    <property type="match status" value="1"/>
</dbReference>
<dbReference type="InterPro" id="IPR012902">
    <property type="entry name" value="N_methyl_site"/>
</dbReference>
<evidence type="ECO:0000256" key="2">
    <source>
        <dbReference type="SAM" id="Phobius"/>
    </source>
</evidence>
<keyword evidence="2" id="KW-0472">Membrane</keyword>
<feature type="transmembrane region" description="Helical" evidence="2">
    <location>
        <begin position="12"/>
        <end position="33"/>
    </location>
</feature>
<reference evidence="3 4" key="1">
    <citation type="submission" date="2016-10" db="EMBL/GenBank/DDBJ databases">
        <authorList>
            <person name="de Groot N.N."/>
        </authorList>
    </citation>
    <scope>NUCLEOTIDE SEQUENCE [LARGE SCALE GENOMIC DNA]</scope>
    <source>
        <strain evidence="3 4">CGMCC 1.7659</strain>
    </source>
</reference>
<keyword evidence="2" id="KW-1133">Transmembrane helix</keyword>
<evidence type="ECO:0000256" key="1">
    <source>
        <dbReference type="SAM" id="MobiDB-lite"/>
    </source>
</evidence>
<keyword evidence="2" id="KW-0812">Transmembrane</keyword>
<dbReference type="AlphaFoldDB" id="A0A1I4WU31"/>
<evidence type="ECO:0000313" key="3">
    <source>
        <dbReference type="EMBL" id="SFN17311.1"/>
    </source>
</evidence>
<dbReference type="STRING" id="578942.SAMN05216289_10672"/>
<protein>
    <submittedName>
        <fullName evidence="3">General secretion pathway protein J</fullName>
    </submittedName>
</protein>
<dbReference type="RefSeq" id="WP_092406164.1">
    <property type="nucleotide sequence ID" value="NZ_FOVF01000006.1"/>
</dbReference>
<keyword evidence="4" id="KW-1185">Reference proteome</keyword>
<dbReference type="EMBL" id="FOVF01000006">
    <property type="protein sequence ID" value="SFN17311.1"/>
    <property type="molecule type" value="Genomic_DNA"/>
</dbReference>
<feature type="region of interest" description="Disordered" evidence="1">
    <location>
        <begin position="217"/>
        <end position="245"/>
    </location>
</feature>
<dbReference type="NCBIfam" id="TIGR02532">
    <property type="entry name" value="IV_pilin_GFxxxE"/>
    <property type="match status" value="1"/>
</dbReference>
<dbReference type="Proteomes" id="UP000198575">
    <property type="component" value="Unassembled WGS sequence"/>
</dbReference>
<proteinExistence type="predicted"/>
<organism evidence="3 4">
    <name type="scientific">Dokdonella immobilis</name>
    <dbReference type="NCBI Taxonomy" id="578942"/>
    <lineage>
        <taxon>Bacteria</taxon>
        <taxon>Pseudomonadati</taxon>
        <taxon>Pseudomonadota</taxon>
        <taxon>Gammaproteobacteria</taxon>
        <taxon>Lysobacterales</taxon>
        <taxon>Rhodanobacteraceae</taxon>
        <taxon>Dokdonella</taxon>
    </lineage>
</organism>
<dbReference type="Pfam" id="PF07963">
    <property type="entry name" value="N_methyl"/>
    <property type="match status" value="1"/>
</dbReference>